<gene>
    <name evidence="2" type="primary">Tsta3</name>
    <name evidence="2" type="ORF">L345_14445</name>
</gene>
<keyword evidence="3" id="KW-1185">Reference proteome</keyword>
<proteinExistence type="predicted"/>
<dbReference type="EMBL" id="AZIM01005197">
    <property type="protein sequence ID" value="ETE59824.1"/>
    <property type="molecule type" value="Genomic_DNA"/>
</dbReference>
<feature type="non-terminal residue" evidence="2">
    <location>
        <position position="1"/>
    </location>
</feature>
<feature type="non-terminal residue" evidence="2">
    <location>
        <position position="66"/>
    </location>
</feature>
<reference evidence="2 3" key="1">
    <citation type="journal article" date="2013" name="Proc. Natl. Acad. Sci. U.S.A.">
        <title>The king cobra genome reveals dynamic gene evolution and adaptation in the snake venom system.</title>
        <authorList>
            <person name="Vonk F.J."/>
            <person name="Casewell N.R."/>
            <person name="Henkel C.V."/>
            <person name="Heimberg A.M."/>
            <person name="Jansen H.J."/>
            <person name="McCleary R.J."/>
            <person name="Kerkkamp H.M."/>
            <person name="Vos R.A."/>
            <person name="Guerreiro I."/>
            <person name="Calvete J.J."/>
            <person name="Wuster W."/>
            <person name="Woods A.E."/>
            <person name="Logan J.M."/>
            <person name="Harrison R.A."/>
            <person name="Castoe T.A."/>
            <person name="de Koning A.P."/>
            <person name="Pollock D.D."/>
            <person name="Yandell M."/>
            <person name="Calderon D."/>
            <person name="Renjifo C."/>
            <person name="Currier R.B."/>
            <person name="Salgado D."/>
            <person name="Pla D."/>
            <person name="Sanz L."/>
            <person name="Hyder A.S."/>
            <person name="Ribeiro J.M."/>
            <person name="Arntzen J.W."/>
            <person name="van den Thillart G.E."/>
            <person name="Boetzer M."/>
            <person name="Pirovano W."/>
            <person name="Dirks R.P."/>
            <person name="Spaink H.P."/>
            <person name="Duboule D."/>
            <person name="McGlinn E."/>
            <person name="Kini R.M."/>
            <person name="Richardson M.K."/>
        </authorList>
    </citation>
    <scope>NUCLEOTIDE SEQUENCE</scope>
    <source>
        <tissue evidence="2">Blood</tissue>
    </source>
</reference>
<dbReference type="Proteomes" id="UP000018936">
    <property type="component" value="Unassembled WGS sequence"/>
</dbReference>
<evidence type="ECO:0000313" key="2">
    <source>
        <dbReference type="EMBL" id="ETE59824.1"/>
    </source>
</evidence>
<evidence type="ECO:0000256" key="1">
    <source>
        <dbReference type="SAM" id="MobiDB-lite"/>
    </source>
</evidence>
<feature type="compositionally biased region" description="Low complexity" evidence="1">
    <location>
        <begin position="13"/>
        <end position="24"/>
    </location>
</feature>
<evidence type="ECO:0000313" key="3">
    <source>
        <dbReference type="Proteomes" id="UP000018936"/>
    </source>
</evidence>
<protein>
    <submittedName>
        <fullName evidence="2">GDP-L-fucose synthase</fullName>
    </submittedName>
</protein>
<feature type="region of interest" description="Disordered" evidence="1">
    <location>
        <begin position="1"/>
        <end position="27"/>
    </location>
</feature>
<sequence>MDPRNGGASLDLASPSSSASSVSVGEEEEVSIREAAECIAKAMDFKGQLLVSFVNDSPGIGADQNL</sequence>
<name>V8NC18_OPHHA</name>
<organism evidence="2 3">
    <name type="scientific">Ophiophagus hannah</name>
    <name type="common">King cobra</name>
    <name type="synonym">Naja hannah</name>
    <dbReference type="NCBI Taxonomy" id="8665"/>
    <lineage>
        <taxon>Eukaryota</taxon>
        <taxon>Metazoa</taxon>
        <taxon>Chordata</taxon>
        <taxon>Craniata</taxon>
        <taxon>Vertebrata</taxon>
        <taxon>Euteleostomi</taxon>
        <taxon>Lepidosauria</taxon>
        <taxon>Squamata</taxon>
        <taxon>Bifurcata</taxon>
        <taxon>Unidentata</taxon>
        <taxon>Episquamata</taxon>
        <taxon>Toxicofera</taxon>
        <taxon>Serpentes</taxon>
        <taxon>Colubroidea</taxon>
        <taxon>Elapidae</taxon>
        <taxon>Elapinae</taxon>
        <taxon>Ophiophagus</taxon>
    </lineage>
</organism>
<dbReference type="AlphaFoldDB" id="V8NC18"/>
<comment type="caution">
    <text evidence="2">The sequence shown here is derived from an EMBL/GenBank/DDBJ whole genome shotgun (WGS) entry which is preliminary data.</text>
</comment>
<accession>V8NC18</accession>